<comment type="caution">
    <text evidence="1">The sequence shown here is derived from an EMBL/GenBank/DDBJ whole genome shotgun (WGS) entry which is preliminary data.</text>
</comment>
<dbReference type="EMBL" id="JAEMNV010000003">
    <property type="protein sequence ID" value="MBJ8339013.1"/>
    <property type="molecule type" value="Genomic_DNA"/>
</dbReference>
<name>A0A934NPF9_9NOCA</name>
<organism evidence="1 2">
    <name type="scientific">Antrihabitans stalagmiti</name>
    <dbReference type="NCBI Taxonomy" id="2799499"/>
    <lineage>
        <taxon>Bacteria</taxon>
        <taxon>Bacillati</taxon>
        <taxon>Actinomycetota</taxon>
        <taxon>Actinomycetes</taxon>
        <taxon>Mycobacteriales</taxon>
        <taxon>Nocardiaceae</taxon>
        <taxon>Antrihabitans</taxon>
    </lineage>
</organism>
<gene>
    <name evidence="1" type="ORF">JGU71_08965</name>
</gene>
<reference evidence="1" key="1">
    <citation type="submission" date="2020-12" db="EMBL/GenBank/DDBJ databases">
        <title>Antrihabitans popcorni sp. nov. and Antrihabitans auranticaus sp. nov., isolated from a larva cave.</title>
        <authorList>
            <person name="Lee S.D."/>
            <person name="Kim I.S."/>
        </authorList>
    </citation>
    <scope>NUCLEOTIDE SEQUENCE</scope>
    <source>
        <strain evidence="1">YC3-6</strain>
    </source>
</reference>
<dbReference type="AlphaFoldDB" id="A0A934NPF9"/>
<dbReference type="Proteomes" id="UP000655868">
    <property type="component" value="Unassembled WGS sequence"/>
</dbReference>
<evidence type="ECO:0000313" key="2">
    <source>
        <dbReference type="Proteomes" id="UP000655868"/>
    </source>
</evidence>
<dbReference type="RefSeq" id="WP_199703736.1">
    <property type="nucleotide sequence ID" value="NZ_JAEMNV010000003.1"/>
</dbReference>
<keyword evidence="2" id="KW-1185">Reference proteome</keyword>
<evidence type="ECO:0000313" key="1">
    <source>
        <dbReference type="EMBL" id="MBJ8339013.1"/>
    </source>
</evidence>
<sequence>MSDKLLASAEITKLGRLLNVSDADLAFLADLSPSALREFRERTTDLLFDGDAVRLKRVASAAKLVPAAISAKAAELAFGPLLCAALAGSVEPARAVAIAQKLPAEFLAATSIQLDPRRAAATIGAVPAQVVAEVGRELLKVGDHITMGRFVGVLPDKSLRAAAPIMGDADLLSVGFLLEDKSGMDGLLEIVADRLSGIIAAAHEHDLWAEAIDLLATVNSDNRARLGDITAQQSDEVLGGIIAAAQSLDAWDTLLPVTRAMSFDSLVTFSQHPAVHAESTLSAIVDVALNKDLWLDLLPLAAQLPPPQRAFIAALVAEQTDDRLGELLRQANDDDQWDAMIVIAMAMDVAGRQRIFDIIDGMDDLDELVAALTQDTPAEVWAGIVELREEIPEKLRALLADRAQTCGQEDCAAGLRTTAG</sequence>
<accession>A0A934NPF9</accession>
<proteinExistence type="predicted"/>
<protein>
    <submittedName>
        <fullName evidence="1">Uncharacterized protein</fullName>
    </submittedName>
</protein>